<dbReference type="EMBL" id="NBSH01000003">
    <property type="protein sequence ID" value="ORX38881.1"/>
    <property type="molecule type" value="Genomic_DNA"/>
</dbReference>
<evidence type="ECO:0000313" key="1">
    <source>
        <dbReference type="EMBL" id="ORX38881.1"/>
    </source>
</evidence>
<accession>A0A1Y1ULF8</accession>
<organism evidence="1 2">
    <name type="scientific">Kockovaella imperatae</name>
    <dbReference type="NCBI Taxonomy" id="4999"/>
    <lineage>
        <taxon>Eukaryota</taxon>
        <taxon>Fungi</taxon>
        <taxon>Dikarya</taxon>
        <taxon>Basidiomycota</taxon>
        <taxon>Agaricomycotina</taxon>
        <taxon>Tremellomycetes</taxon>
        <taxon>Tremellales</taxon>
        <taxon>Cuniculitremaceae</taxon>
        <taxon>Kockovaella</taxon>
    </lineage>
</organism>
<evidence type="ECO:0000313" key="2">
    <source>
        <dbReference type="Proteomes" id="UP000193218"/>
    </source>
</evidence>
<dbReference type="InParanoid" id="A0A1Y1ULF8"/>
<sequence>MFAVLYSAGCSLYLVVPRSAECSLYLASLFLVRLGAVPSTLVWWMFAVPCSAEWCSPSSDREAARNSLLACGPRFARNSLFGQSPSLRSGLDCSPTHPRFARGSLLAHSPSLRSGIVLSPWDPPRFARNSLVACGPRFARARG</sequence>
<comment type="caution">
    <text evidence="1">The sequence shown here is derived from an EMBL/GenBank/DDBJ whole genome shotgun (WGS) entry which is preliminary data.</text>
</comment>
<name>A0A1Y1ULF8_9TREE</name>
<gene>
    <name evidence="1" type="ORF">BD324DRAFT_295723</name>
</gene>
<keyword evidence="2" id="KW-1185">Reference proteome</keyword>
<dbReference type="AlphaFoldDB" id="A0A1Y1ULF8"/>
<proteinExistence type="predicted"/>
<dbReference type="Proteomes" id="UP000193218">
    <property type="component" value="Unassembled WGS sequence"/>
</dbReference>
<dbReference type="RefSeq" id="XP_021872744.1">
    <property type="nucleotide sequence ID" value="XM_022012408.1"/>
</dbReference>
<protein>
    <submittedName>
        <fullName evidence="1">Uncharacterized protein</fullName>
    </submittedName>
</protein>
<reference evidence="1 2" key="1">
    <citation type="submission" date="2017-03" db="EMBL/GenBank/DDBJ databases">
        <title>Widespread Adenine N6-methylation of Active Genes in Fungi.</title>
        <authorList>
            <consortium name="DOE Joint Genome Institute"/>
            <person name="Mondo S.J."/>
            <person name="Dannebaum R.O."/>
            <person name="Kuo R.C."/>
            <person name="Louie K.B."/>
            <person name="Bewick A.J."/>
            <person name="Labutti K."/>
            <person name="Haridas S."/>
            <person name="Kuo A."/>
            <person name="Salamov A."/>
            <person name="Ahrendt S.R."/>
            <person name="Lau R."/>
            <person name="Bowen B.P."/>
            <person name="Lipzen A."/>
            <person name="Sullivan W."/>
            <person name="Andreopoulos W.B."/>
            <person name="Clum A."/>
            <person name="Lindquist E."/>
            <person name="Daum C."/>
            <person name="Northen T.R."/>
            <person name="Ramamoorthy G."/>
            <person name="Schmitz R.J."/>
            <person name="Gryganskyi A."/>
            <person name="Culley D."/>
            <person name="Magnuson J."/>
            <person name="James T.Y."/>
            <person name="O'Malley M.A."/>
            <person name="Stajich J.E."/>
            <person name="Spatafora J.W."/>
            <person name="Visel A."/>
            <person name="Grigoriev I.V."/>
        </authorList>
    </citation>
    <scope>NUCLEOTIDE SEQUENCE [LARGE SCALE GENOMIC DNA]</scope>
    <source>
        <strain evidence="1 2">NRRL Y-17943</strain>
    </source>
</reference>
<dbReference type="GeneID" id="33554216"/>